<feature type="region of interest" description="Disordered" evidence="1">
    <location>
        <begin position="975"/>
        <end position="1015"/>
    </location>
</feature>
<feature type="compositionally biased region" description="Low complexity" evidence="1">
    <location>
        <begin position="853"/>
        <end position="872"/>
    </location>
</feature>
<reference evidence="3" key="1">
    <citation type="journal article" date="2021" name="Microbiol. Resour. Announc.">
        <title>LGAAP: Leishmaniinae Genome Assembly and Annotation Pipeline.</title>
        <authorList>
            <person name="Almutairi H."/>
            <person name="Urbaniak M.D."/>
            <person name="Bates M.D."/>
            <person name="Jariyapan N."/>
            <person name="Kwakye-Nuako G."/>
            <person name="Thomaz-Soccol V."/>
            <person name="Al-Salem W.S."/>
            <person name="Dillon R.J."/>
            <person name="Bates P.A."/>
            <person name="Gatherer D."/>
        </authorList>
    </citation>
    <scope>NUCLEOTIDE SEQUENCE [LARGE SCALE GENOMIC DNA]</scope>
</reference>
<feature type="compositionally biased region" description="Polar residues" evidence="1">
    <location>
        <begin position="235"/>
        <end position="256"/>
    </location>
</feature>
<evidence type="ECO:0000313" key="2">
    <source>
        <dbReference type="EMBL" id="KAG5485655.1"/>
    </source>
</evidence>
<feature type="region of interest" description="Disordered" evidence="1">
    <location>
        <begin position="500"/>
        <end position="610"/>
    </location>
</feature>
<feature type="compositionally biased region" description="Low complexity" evidence="1">
    <location>
        <begin position="1279"/>
        <end position="1289"/>
    </location>
</feature>
<feature type="compositionally biased region" description="Low complexity" evidence="1">
    <location>
        <begin position="999"/>
        <end position="1011"/>
    </location>
</feature>
<accession>A0A836HK90</accession>
<dbReference type="Proteomes" id="UP000674143">
    <property type="component" value="Unassembled WGS sequence"/>
</dbReference>
<feature type="compositionally biased region" description="Basic and acidic residues" evidence="1">
    <location>
        <begin position="731"/>
        <end position="740"/>
    </location>
</feature>
<keyword evidence="3" id="KW-1185">Reference proteome</keyword>
<dbReference type="RefSeq" id="XP_067065239.1">
    <property type="nucleotide sequence ID" value="XM_067208528.1"/>
</dbReference>
<feature type="region of interest" description="Disordered" evidence="1">
    <location>
        <begin position="1392"/>
        <end position="1426"/>
    </location>
</feature>
<feature type="compositionally biased region" description="Low complexity" evidence="1">
    <location>
        <begin position="812"/>
        <end position="823"/>
    </location>
</feature>
<feature type="compositionally biased region" description="Polar residues" evidence="1">
    <location>
        <begin position="1840"/>
        <end position="1854"/>
    </location>
</feature>
<feature type="region of interest" description="Disordered" evidence="1">
    <location>
        <begin position="202"/>
        <end position="300"/>
    </location>
</feature>
<feature type="compositionally biased region" description="Low complexity" evidence="1">
    <location>
        <begin position="163"/>
        <end position="172"/>
    </location>
</feature>
<sequence>MNPLDYLSPDVFTRTWGAPTRVVHSLGSHICVVGPRYDRIAVASVAMEDTGRASPQEKVVCTAHTRTFLPTPHSGSCPLDYIALFVTLYRRQSEKVIRLHASRSVPLLASESPRTRRLHATSPSAAAAWMTTRTPLPSAAAAYASQNTELDTRGRHAGRLATSSVRSAAPRARSSEEGLTVVERPVPESVAAAMARVAATPMSAAAPASPVGIVHRHQRPRRPDPQHMQYHVGRSGSTQLMPLSGSNPRTSSNTVNAAPVAHTRHTEDAAPRPTARALSALSPSPTTASSAPTSVPRGSTSLVSVAASPIQPSRTLTMSATAVEVTALPSSTDRQHDLVFRESSFLAEKGDTPGEASMTDVQQSGWPPSWHRHQRMNGRNGAAWVDGGSAAGGHDEVDARERLQQQLQHALVRQCQLDQLMFDADPGGGDARKWHQRTEEHVPHTPGAPDAHQWANEEQRGRRAAGAAAPYLFRGTGTGDDMDGVRADSVVAARGFPLACAPTRNRGSASPSPQPHDDSSRWRRGSAAQRRRPQFDAAQHGLSGHQQLSPSPAATVGEDAHRRYTASASQHTSGSSSSVPASFDTVSRSAAPPAMSDSERTAHMPSSPSIRINRDERSASLHAPLAFATAGVVDVDGTTAPPSVAMLSPFTPVYLSRRPFLPTAALTYPALSNRPPSEDVCGAECTLCPCSSSRIVPACAHPQNRVNCSNSPAVDEGHAEAVTATAVASGDGHRARKLESRYSTLPSASASAWTMNAQRPTRDAFAYGNCNSEAHRDGVLDEDAGAVDVDTPAVRRTSPGTSDGTGKESLGRRSSSSPSAAEPQGKISARAVTAGNGDDGRVRGHYSCRDSRLPPSSRAASLSSSSSSSLAPRHVRTDTRAGGTDMDAAFEEVEKAGGSAHIRTLAATTSPTVYLSDMLCLSFSSDHEGNDAAAAPKGAGEACHEPGGAGGVAVLKTQLEGEAHVVALRGRMCSDHEGHHRRSPSSLAEDGDGSHLCKSAASISSSPPSQSHTAMRRVTGIEDEVMADSKVSASSLSPLAATQGRCWTTATGPSACTPHRVTAPLTLSADERRLHASTASTVAWGSSTSGDHRHRGAAAIVPTTTSRTSASSAAPAATARLITTPAESSTRSSILSIFSTPAQARLQSLLQASTWSTATPCSRAKENGNCQSNSSDSGSDYHPQDPSSASTARRTSRRATEEDGDDFEYKTTTGAVYQSPHRPLPMAGAAASASAMTPRDRIKRKRGNGGASDSLGEGHDPRPLVHPEGKGDDDEHVRGGSSSSTTSTRLSVLCASPAAAQASATVAMTSSKADVAEAAPAATLPLHSSPFRGSGSFLLQQRGGRNNTSASASSGVEGDNAALWSGVSGANWMSRARGVDMQLLVRATRFTHGRGGSEAAVAPKAYTPTGSPKQPPSSSPSSPTRYSTGSLSFFLAAAATSPGSEGGIRASGGGGLSEDDEGQRTRAAGSGVYGSAVAQRRSWAPRKQPQDHRRRRQSYSSIGTHSPSVSTHRLSRTHSCGSCLSEALAAAPQRLTFGSAIASVSGANSTIGSAERWPAACSAPVAAALSHPSQKRQHRAPPPPYAASPDDTLRRGEESEEAVESSRRSLLLPSNQRAASPRQSWTQSVSSPLLLSPFAPRTPSGRPSLSSTELIQAPMRHGETRNRFSACSLPSTSIASAAEQRSQRLRRSSRRSPSLGSGSVGAGFHDIGGRQYPNRALSFSVRHSPSSVLATPPVWAGLEHAAGVATPIDGRIDALSPSPLNSSRQRHTSGSGRSRASALLALQPQSVQSRASATAPQLTLADELRLFASPAFSATFTQPLAPVSSYTAPPLPTTFIASPSRRTGPPTSTLAPPHPSSLLHSTHQRTSLPSELLGLMQVRSSASSAAAVPTETRHDPGKATSSVLAQAAQTGAMAPPYASPFPSKSVQQRGCSERRELNVDHGQQDPSTPHCRGPLSPQ</sequence>
<dbReference type="GeneID" id="92362462"/>
<reference evidence="3" key="2">
    <citation type="journal article" date="2021" name="Sci. Data">
        <title>Chromosome-scale genome sequencing, assembly and annotation of six genomes from subfamily Leishmaniinae.</title>
        <authorList>
            <person name="Almutairi H."/>
            <person name="Urbaniak M.D."/>
            <person name="Bates M.D."/>
            <person name="Jariyapan N."/>
            <person name="Kwakye-Nuako G."/>
            <person name="Thomaz Soccol V."/>
            <person name="Al-Salem W.S."/>
            <person name="Dillon R.J."/>
            <person name="Bates P.A."/>
            <person name="Gatherer D."/>
        </authorList>
    </citation>
    <scope>NUCLEOTIDE SEQUENCE [LARGE SCALE GENOMIC DNA]</scope>
</reference>
<feature type="region of interest" description="Disordered" evidence="1">
    <location>
        <begin position="776"/>
        <end position="882"/>
    </location>
</feature>
<feature type="compositionally biased region" description="Polar residues" evidence="1">
    <location>
        <begin position="1903"/>
        <end position="1913"/>
    </location>
</feature>
<feature type="compositionally biased region" description="Low complexity" evidence="1">
    <location>
        <begin position="567"/>
        <end position="578"/>
    </location>
</feature>
<feature type="compositionally biased region" description="Polar residues" evidence="1">
    <location>
        <begin position="1613"/>
        <end position="1630"/>
    </location>
</feature>
<feature type="compositionally biased region" description="Polar residues" evidence="1">
    <location>
        <begin position="1168"/>
        <end position="1178"/>
    </location>
</feature>
<dbReference type="SMR" id="A0A836HK90"/>
<feature type="region of interest" description="Disordered" evidence="1">
    <location>
        <begin position="1840"/>
        <end position="1868"/>
    </location>
</feature>
<feature type="compositionally biased region" description="Low complexity" evidence="1">
    <location>
        <begin position="1467"/>
        <end position="1478"/>
    </location>
</feature>
<feature type="compositionally biased region" description="Basic and acidic residues" evidence="1">
    <location>
        <begin position="1256"/>
        <end position="1278"/>
    </location>
</feature>
<feature type="compositionally biased region" description="Polar residues" evidence="1">
    <location>
        <begin position="1337"/>
        <end position="1354"/>
    </location>
</feature>
<comment type="caution">
    <text evidence="2">The sequence shown here is derived from an EMBL/GenBank/DDBJ whole genome shotgun (WGS) entry which is preliminary data.</text>
</comment>
<feature type="compositionally biased region" description="Polar residues" evidence="1">
    <location>
        <begin position="741"/>
        <end position="750"/>
    </location>
</feature>
<feature type="region of interest" description="Disordered" evidence="1">
    <location>
        <begin position="1887"/>
        <end position="1962"/>
    </location>
</feature>
<feature type="region of interest" description="Disordered" evidence="1">
    <location>
        <begin position="349"/>
        <end position="372"/>
    </location>
</feature>
<feature type="region of interest" description="Disordered" evidence="1">
    <location>
        <begin position="1160"/>
        <end position="1289"/>
    </location>
</feature>
<feature type="compositionally biased region" description="Low complexity" evidence="1">
    <location>
        <begin position="277"/>
        <end position="294"/>
    </location>
</feature>
<gene>
    <name evidence="2" type="ORF">LSCM4_06613</name>
</gene>
<organism evidence="2 3">
    <name type="scientific">Leishmania orientalis</name>
    <dbReference type="NCBI Taxonomy" id="2249476"/>
    <lineage>
        <taxon>Eukaryota</taxon>
        <taxon>Discoba</taxon>
        <taxon>Euglenozoa</taxon>
        <taxon>Kinetoplastea</taxon>
        <taxon>Metakinetoplastina</taxon>
        <taxon>Trypanosomatida</taxon>
        <taxon>Trypanosomatidae</taxon>
        <taxon>Leishmaniinae</taxon>
        <taxon>Leishmania</taxon>
    </lineage>
</organism>
<feature type="region of interest" description="Disordered" evidence="1">
    <location>
        <begin position="1753"/>
        <end position="1779"/>
    </location>
</feature>
<proteinExistence type="predicted"/>
<feature type="region of interest" description="Disordered" evidence="1">
    <location>
        <begin position="438"/>
        <end position="468"/>
    </location>
</feature>
<evidence type="ECO:0000313" key="3">
    <source>
        <dbReference type="Proteomes" id="UP000674143"/>
    </source>
</evidence>
<feature type="compositionally biased region" description="Polar residues" evidence="1">
    <location>
        <begin position="1498"/>
        <end position="1515"/>
    </location>
</feature>
<feature type="compositionally biased region" description="Polar residues" evidence="1">
    <location>
        <begin position="1762"/>
        <end position="1778"/>
    </location>
</feature>
<dbReference type="EMBL" id="JAFHLR010000010">
    <property type="protein sequence ID" value="KAG5485655.1"/>
    <property type="molecule type" value="Genomic_DNA"/>
</dbReference>
<name>A0A836HK90_9TRYP</name>
<protein>
    <submittedName>
        <fullName evidence="2">Uncharacterized protein</fullName>
    </submittedName>
</protein>
<dbReference type="KEGG" id="loi:92362462"/>
<feature type="region of interest" description="Disordered" evidence="1">
    <location>
        <begin position="1671"/>
        <end position="1711"/>
    </location>
</feature>
<feature type="region of interest" description="Disordered" evidence="1">
    <location>
        <begin position="1335"/>
        <end position="1359"/>
    </location>
</feature>
<feature type="region of interest" description="Disordered" evidence="1">
    <location>
        <begin position="1441"/>
        <end position="1515"/>
    </location>
</feature>
<feature type="compositionally biased region" description="Basic and acidic residues" evidence="1">
    <location>
        <begin position="838"/>
        <end position="852"/>
    </location>
</feature>
<evidence type="ECO:0000256" key="1">
    <source>
        <dbReference type="SAM" id="MobiDB-lite"/>
    </source>
</evidence>
<feature type="region of interest" description="Disordered" evidence="1">
    <location>
        <begin position="1568"/>
        <end position="1630"/>
    </location>
</feature>
<feature type="region of interest" description="Disordered" evidence="1">
    <location>
        <begin position="727"/>
        <end position="750"/>
    </location>
</feature>
<feature type="compositionally biased region" description="Gly residues" evidence="1">
    <location>
        <begin position="1444"/>
        <end position="1456"/>
    </location>
</feature>
<feature type="compositionally biased region" description="Basic and acidic residues" evidence="1">
    <location>
        <begin position="1935"/>
        <end position="1947"/>
    </location>
</feature>
<feature type="region of interest" description="Disordered" evidence="1">
    <location>
        <begin position="158"/>
        <end position="179"/>
    </location>
</feature>
<feature type="compositionally biased region" description="Low complexity" evidence="1">
    <location>
        <begin position="202"/>
        <end position="211"/>
    </location>
</feature>